<dbReference type="AlphaFoldDB" id="A0A966DUJ7"/>
<evidence type="ECO:0000256" key="1">
    <source>
        <dbReference type="SAM" id="Phobius"/>
    </source>
</evidence>
<feature type="transmembrane region" description="Helical" evidence="1">
    <location>
        <begin position="31"/>
        <end position="53"/>
    </location>
</feature>
<dbReference type="Proteomes" id="UP000638732">
    <property type="component" value="Unassembled WGS sequence"/>
</dbReference>
<proteinExistence type="predicted"/>
<keyword evidence="3" id="KW-1185">Reference proteome</keyword>
<gene>
    <name evidence="2" type="ORF">GSY63_10065</name>
</gene>
<keyword evidence="1" id="KW-1133">Transmembrane helix</keyword>
<keyword evidence="1" id="KW-0812">Transmembrane</keyword>
<dbReference type="RefSeq" id="WP_166585687.1">
    <property type="nucleotide sequence ID" value="NZ_WWEO01000042.1"/>
</dbReference>
<evidence type="ECO:0000313" key="3">
    <source>
        <dbReference type="Proteomes" id="UP000638732"/>
    </source>
</evidence>
<name>A0A966DUJ7_9SPHI</name>
<sequence length="57" mass="6617">MQFTETAHHEQEMLRTISFFRRLKSTSTPEYIYLALAILAFLIASFAAIQQYAVIAY</sequence>
<comment type="caution">
    <text evidence="2">The sequence shown here is derived from an EMBL/GenBank/DDBJ whole genome shotgun (WGS) entry which is preliminary data.</text>
</comment>
<dbReference type="EMBL" id="WWEO01000042">
    <property type="protein sequence ID" value="NCD69699.1"/>
    <property type="molecule type" value="Genomic_DNA"/>
</dbReference>
<organism evidence="2 3">
    <name type="scientific">Mucilaginibacter agri</name>
    <dbReference type="NCBI Taxonomy" id="2695265"/>
    <lineage>
        <taxon>Bacteria</taxon>
        <taxon>Pseudomonadati</taxon>
        <taxon>Bacteroidota</taxon>
        <taxon>Sphingobacteriia</taxon>
        <taxon>Sphingobacteriales</taxon>
        <taxon>Sphingobacteriaceae</taxon>
        <taxon>Mucilaginibacter</taxon>
    </lineage>
</organism>
<protein>
    <submittedName>
        <fullName evidence="2">Uncharacterized protein</fullName>
    </submittedName>
</protein>
<reference evidence="2" key="2">
    <citation type="submission" date="2020-10" db="EMBL/GenBank/DDBJ databases">
        <title>Mucilaginibacter sp. nov., isolated from soil.</title>
        <authorList>
            <person name="Jeon C.O."/>
        </authorList>
    </citation>
    <scope>NUCLEOTIDE SEQUENCE</scope>
    <source>
        <strain evidence="2">R11</strain>
    </source>
</reference>
<reference evidence="2" key="1">
    <citation type="submission" date="2020-01" db="EMBL/GenBank/DDBJ databases">
        <authorList>
            <person name="Seo Y.L."/>
        </authorList>
    </citation>
    <scope>NUCLEOTIDE SEQUENCE</scope>
    <source>
        <strain evidence="2">R11</strain>
    </source>
</reference>
<accession>A0A966DUJ7</accession>
<keyword evidence="1" id="KW-0472">Membrane</keyword>
<evidence type="ECO:0000313" key="2">
    <source>
        <dbReference type="EMBL" id="NCD69699.1"/>
    </source>
</evidence>